<evidence type="ECO:0000313" key="6">
    <source>
        <dbReference type="EMBL" id="CBA17600.1"/>
    </source>
</evidence>
<dbReference type="GO" id="GO:0030246">
    <property type="term" value="F:carbohydrate binding"/>
    <property type="evidence" value="ECO:0007669"/>
    <property type="project" value="UniProtKB-UniRule"/>
</dbReference>
<dbReference type="PATRIC" id="fig|29447.3.peg.3100"/>
<dbReference type="eggNOG" id="COG0676">
    <property type="taxonomic scope" value="Bacteria"/>
</dbReference>
<evidence type="ECO:0000256" key="4">
    <source>
        <dbReference type="PIRNR" id="PIRNR016020"/>
    </source>
</evidence>
<dbReference type="InterPro" id="IPR025532">
    <property type="entry name" value="G6P_1-epimerase"/>
</dbReference>
<dbReference type="PANTHER" id="PTHR11122">
    <property type="entry name" value="APOSPORY-ASSOCIATED PROTEIN C-RELATED"/>
    <property type="match status" value="1"/>
</dbReference>
<organism evidence="6 7">
    <name type="scientific">Xanthomonas albilineans (strain GPE PC73 / CFBP 7063)</name>
    <dbReference type="NCBI Taxonomy" id="380358"/>
    <lineage>
        <taxon>Bacteria</taxon>
        <taxon>Pseudomonadati</taxon>
        <taxon>Pseudomonadota</taxon>
        <taxon>Gammaproteobacteria</taxon>
        <taxon>Lysobacterales</taxon>
        <taxon>Lysobacteraceae</taxon>
        <taxon>Xanthomonas</taxon>
    </lineage>
</organism>
<reference evidence="6 7" key="1">
    <citation type="journal article" date="2009" name="BMC Genomics">
        <title>The complete genome sequence of Xanthomonas albilineans provides new insights into the reductive genome evolution of the xylem-limited Xanthomonadaceae.</title>
        <authorList>
            <person name="Pieretti I."/>
            <person name="Royer M."/>
            <person name="Barbe V."/>
            <person name="Carrere S."/>
            <person name="Koebnik R."/>
            <person name="Cociancich S."/>
            <person name="Couloux A."/>
            <person name="Darrasse A."/>
            <person name="Gouzy J."/>
            <person name="Jacques M.A."/>
            <person name="Lauber E."/>
            <person name="Manceau C."/>
            <person name="Mangenot S."/>
            <person name="Poussier S."/>
            <person name="Segurens B."/>
            <person name="Szurek B."/>
            <person name="Verdier V."/>
            <person name="Arlat M."/>
            <person name="Rott P."/>
        </authorList>
    </citation>
    <scope>NUCLEOTIDE SEQUENCE [LARGE SCALE GENOMIC DNA]</scope>
    <source>
        <strain evidence="7">GPE PC73 / CFBP 7063</strain>
    </source>
</reference>
<dbReference type="InterPro" id="IPR014718">
    <property type="entry name" value="GH-type_carb-bd"/>
</dbReference>
<keyword evidence="3 4" id="KW-0413">Isomerase</keyword>
<evidence type="ECO:0000256" key="1">
    <source>
        <dbReference type="ARBA" id="ARBA00001096"/>
    </source>
</evidence>
<dbReference type="Pfam" id="PF01263">
    <property type="entry name" value="Aldose_epim"/>
    <property type="match status" value="1"/>
</dbReference>
<dbReference type="GO" id="GO:0005975">
    <property type="term" value="P:carbohydrate metabolic process"/>
    <property type="evidence" value="ECO:0007669"/>
    <property type="project" value="InterPro"/>
</dbReference>
<dbReference type="Gene3D" id="2.70.98.10">
    <property type="match status" value="1"/>
</dbReference>
<dbReference type="InterPro" id="IPR008183">
    <property type="entry name" value="Aldose_1/G6P_1-epimerase"/>
</dbReference>
<dbReference type="KEGG" id="xal:XALC_3121"/>
<protein>
    <recommendedName>
        <fullName evidence="4">Putative glucose-6-phosphate 1-epimerase</fullName>
        <ecNumber evidence="4">5.1.3.15</ecNumber>
    </recommendedName>
</protein>
<evidence type="ECO:0000256" key="2">
    <source>
        <dbReference type="ARBA" id="ARBA00005866"/>
    </source>
</evidence>
<evidence type="ECO:0000256" key="3">
    <source>
        <dbReference type="ARBA" id="ARBA00023235"/>
    </source>
</evidence>
<feature type="active site" evidence="5">
    <location>
        <position position="152"/>
    </location>
</feature>
<dbReference type="EMBL" id="FP565176">
    <property type="protein sequence ID" value="CBA17600.1"/>
    <property type="molecule type" value="Genomic_DNA"/>
</dbReference>
<proteinExistence type="inferred from homology"/>
<comment type="similarity">
    <text evidence="2 4">Belongs to the glucose-6-phosphate 1-epimerase family.</text>
</comment>
<keyword evidence="7" id="KW-1185">Reference proteome</keyword>
<evidence type="ECO:0000256" key="5">
    <source>
        <dbReference type="PIRSR" id="PIRSR016020-1"/>
    </source>
</evidence>
<dbReference type="PIRSF" id="PIRSF016020">
    <property type="entry name" value="PHexose_mutarotase"/>
    <property type="match status" value="1"/>
</dbReference>
<dbReference type="InterPro" id="IPR011013">
    <property type="entry name" value="Gal_mutarotase_sf_dom"/>
</dbReference>
<dbReference type="STRING" id="380358.XALC_3121"/>
<accession>D2UGT9</accession>
<dbReference type="PANTHER" id="PTHR11122:SF13">
    <property type="entry name" value="GLUCOSE-6-PHOSPHATE 1-EPIMERASE"/>
    <property type="match status" value="1"/>
</dbReference>
<dbReference type="SUPFAM" id="SSF74650">
    <property type="entry name" value="Galactose mutarotase-like"/>
    <property type="match status" value="1"/>
</dbReference>
<feature type="active site" evidence="5">
    <location>
        <position position="260"/>
    </location>
</feature>
<comment type="catalytic activity">
    <reaction evidence="1">
        <text>alpha-D-glucose 6-phosphate = beta-D-glucose 6-phosphate</text>
        <dbReference type="Rhea" id="RHEA:16249"/>
        <dbReference type="ChEBI" id="CHEBI:58225"/>
        <dbReference type="ChEBI" id="CHEBI:58247"/>
        <dbReference type="EC" id="5.1.3.15"/>
    </reaction>
</comment>
<dbReference type="CDD" id="cd09020">
    <property type="entry name" value="D-hex-6-P-epi_like"/>
    <property type="match status" value="1"/>
</dbReference>
<gene>
    <name evidence="6" type="ordered locus">XALc_3121</name>
</gene>
<dbReference type="Proteomes" id="UP000001890">
    <property type="component" value="Chromosome"/>
</dbReference>
<dbReference type="EC" id="5.1.3.15" evidence="4"/>
<evidence type="ECO:0000313" key="7">
    <source>
        <dbReference type="Proteomes" id="UP000001890"/>
    </source>
</evidence>
<dbReference type="GO" id="GO:0047938">
    <property type="term" value="F:glucose-6-phosphate 1-epimerase activity"/>
    <property type="evidence" value="ECO:0007669"/>
    <property type="project" value="UniProtKB-UniRule"/>
</dbReference>
<sequence>MSDVLGLSVADFHGYPSLLVDTAQSIAAISLFGGQVLSFVPKGGTDVLWLSPSAQPTPTPIRGGTPVCWPYFGRQGQTDAVPAHGVVRTVQWQWQEAQREADGSLVLTLVPLDVDALSLRLRLHLRIGATLEQRLITDNIGTAPARITQALHNYFRVADATQVRVQGLDGLDYLDKFDGYATVHRQQGDWTLQDPRDPGRSDRIYIDAGGRYTLLDPGLQRRIHLASSGSRTLVAWNPGEAGAHAMVDVGSHWCQFVCLEPANAGPEVIELAPGARHVLQQTIAVAPL</sequence>
<dbReference type="AlphaFoldDB" id="D2UGT9"/>
<dbReference type="OrthoDB" id="9772911at2"/>
<name>D2UGT9_XANAP</name>